<protein>
    <recommendedName>
        <fullName evidence="5">DNA 3'-5' helicase</fullName>
        <ecNumber evidence="5">5.6.2.4</ecNumber>
    </recommendedName>
</protein>
<evidence type="ECO:0000313" key="10">
    <source>
        <dbReference type="Proteomes" id="UP000001861"/>
    </source>
</evidence>
<dbReference type="InterPro" id="IPR014001">
    <property type="entry name" value="Helicase_ATP-bd"/>
</dbReference>
<dbReference type="PANTHER" id="PTHR13710">
    <property type="entry name" value="DNA HELICASE RECQ FAMILY MEMBER"/>
    <property type="match status" value="1"/>
</dbReference>
<keyword evidence="2" id="KW-0547">Nucleotide-binding</keyword>
<evidence type="ECO:0000256" key="1">
    <source>
        <dbReference type="ARBA" id="ARBA00005446"/>
    </source>
</evidence>
<evidence type="ECO:0000313" key="9">
    <source>
        <dbReference type="EMBL" id="EAU88034.2"/>
    </source>
</evidence>
<dbReference type="PROSITE" id="PS51194">
    <property type="entry name" value="HELICASE_CTER"/>
    <property type="match status" value="1"/>
</dbReference>
<keyword evidence="10" id="KW-1185">Reference proteome</keyword>
<evidence type="ECO:0000259" key="8">
    <source>
        <dbReference type="PROSITE" id="PS51194"/>
    </source>
</evidence>
<dbReference type="SMART" id="SM00487">
    <property type="entry name" value="DEXDc"/>
    <property type="match status" value="1"/>
</dbReference>
<dbReference type="GeneID" id="6010285"/>
<feature type="compositionally biased region" description="Low complexity" evidence="6">
    <location>
        <begin position="1377"/>
        <end position="1387"/>
    </location>
</feature>
<dbReference type="Gene3D" id="3.40.50.300">
    <property type="entry name" value="P-loop containing nucleotide triphosphate hydrolases"/>
    <property type="match status" value="2"/>
</dbReference>
<feature type="domain" description="Helicase C-terminal" evidence="8">
    <location>
        <begin position="1692"/>
        <end position="1837"/>
    </location>
</feature>
<evidence type="ECO:0000256" key="3">
    <source>
        <dbReference type="ARBA" id="ARBA00022840"/>
    </source>
</evidence>
<evidence type="ECO:0000256" key="6">
    <source>
        <dbReference type="SAM" id="MobiDB-lite"/>
    </source>
</evidence>
<dbReference type="SUPFAM" id="SSF52540">
    <property type="entry name" value="P-loop containing nucleoside triphosphate hydrolases"/>
    <property type="match status" value="1"/>
</dbReference>
<comment type="similarity">
    <text evidence="1">Belongs to the helicase family. RecQ subfamily.</text>
</comment>
<dbReference type="Proteomes" id="UP000001861">
    <property type="component" value="Unassembled WGS sequence"/>
</dbReference>
<feature type="domain" description="Helicase ATP-binding" evidence="7">
    <location>
        <begin position="1506"/>
        <end position="1666"/>
    </location>
</feature>
<dbReference type="PANTHER" id="PTHR13710:SF145">
    <property type="entry name" value="ATP-DEPENDENT DNA HELICASE"/>
    <property type="match status" value="1"/>
</dbReference>
<evidence type="ECO:0000256" key="2">
    <source>
        <dbReference type="ARBA" id="ARBA00022741"/>
    </source>
</evidence>
<dbReference type="InParanoid" id="A8NHK5"/>
<evidence type="ECO:0000256" key="5">
    <source>
        <dbReference type="ARBA" id="ARBA00034808"/>
    </source>
</evidence>
<dbReference type="GO" id="GO:0005634">
    <property type="term" value="C:nucleus"/>
    <property type="evidence" value="ECO:0007669"/>
    <property type="project" value="TreeGrafter"/>
</dbReference>
<comment type="caution">
    <text evidence="9">The sequence shown here is derived from an EMBL/GenBank/DDBJ whole genome shotgun (WGS) entry which is preliminary data.</text>
</comment>
<dbReference type="OMA" id="LISICYH"/>
<dbReference type="STRING" id="240176.A8NHK5"/>
<reference evidence="9 10" key="1">
    <citation type="journal article" date="2010" name="Proc. Natl. Acad. Sci. U.S.A.">
        <title>Insights into evolution of multicellular fungi from the assembled chromosomes of the mushroom Coprinopsis cinerea (Coprinus cinereus).</title>
        <authorList>
            <person name="Stajich J.E."/>
            <person name="Wilke S.K."/>
            <person name="Ahren D."/>
            <person name="Au C.H."/>
            <person name="Birren B.W."/>
            <person name="Borodovsky M."/>
            <person name="Burns C."/>
            <person name="Canback B."/>
            <person name="Casselton L.A."/>
            <person name="Cheng C.K."/>
            <person name="Deng J."/>
            <person name="Dietrich F.S."/>
            <person name="Fargo D.C."/>
            <person name="Farman M.L."/>
            <person name="Gathman A.C."/>
            <person name="Goldberg J."/>
            <person name="Guigo R."/>
            <person name="Hoegger P.J."/>
            <person name="Hooker J.B."/>
            <person name="Huggins A."/>
            <person name="James T.Y."/>
            <person name="Kamada T."/>
            <person name="Kilaru S."/>
            <person name="Kodira C."/>
            <person name="Kues U."/>
            <person name="Kupfer D."/>
            <person name="Kwan H.S."/>
            <person name="Lomsadze A."/>
            <person name="Li W."/>
            <person name="Lilly W.W."/>
            <person name="Ma L.J."/>
            <person name="Mackey A.J."/>
            <person name="Manning G."/>
            <person name="Martin F."/>
            <person name="Muraguchi H."/>
            <person name="Natvig D.O."/>
            <person name="Palmerini H."/>
            <person name="Ramesh M.A."/>
            <person name="Rehmeyer C.J."/>
            <person name="Roe B.A."/>
            <person name="Shenoy N."/>
            <person name="Stanke M."/>
            <person name="Ter-Hovhannisyan V."/>
            <person name="Tunlid A."/>
            <person name="Velagapudi R."/>
            <person name="Vision T.J."/>
            <person name="Zeng Q."/>
            <person name="Zolan M.E."/>
            <person name="Pukkila P.J."/>
        </authorList>
    </citation>
    <scope>NUCLEOTIDE SEQUENCE [LARGE SCALE GENOMIC DNA]</scope>
    <source>
        <strain evidence="10">Okayama-7 / 130 / ATCC MYA-4618 / FGSC 9003</strain>
    </source>
</reference>
<dbReference type="RefSeq" id="XP_001833782.2">
    <property type="nucleotide sequence ID" value="XM_001833730.2"/>
</dbReference>
<feature type="region of interest" description="Disordered" evidence="6">
    <location>
        <begin position="1350"/>
        <end position="1389"/>
    </location>
</feature>
<accession>A8NHK5</accession>
<dbReference type="VEuPathDB" id="FungiDB:CC1G_13093"/>
<organism evidence="9 10">
    <name type="scientific">Coprinopsis cinerea (strain Okayama-7 / 130 / ATCC MYA-4618 / FGSC 9003)</name>
    <name type="common">Inky cap fungus</name>
    <name type="synonym">Hormographiella aspergillata</name>
    <dbReference type="NCBI Taxonomy" id="240176"/>
    <lineage>
        <taxon>Eukaryota</taxon>
        <taxon>Fungi</taxon>
        <taxon>Dikarya</taxon>
        <taxon>Basidiomycota</taxon>
        <taxon>Agaricomycotina</taxon>
        <taxon>Agaricomycetes</taxon>
        <taxon>Agaricomycetidae</taxon>
        <taxon>Agaricales</taxon>
        <taxon>Agaricineae</taxon>
        <taxon>Psathyrellaceae</taxon>
        <taxon>Coprinopsis</taxon>
    </lineage>
</organism>
<feature type="compositionally biased region" description="Polar residues" evidence="6">
    <location>
        <begin position="1357"/>
        <end position="1369"/>
    </location>
</feature>
<sequence>MPGALWRRLVGDRLFLRSRVMRPTWVSLLSGGPKATGVADLHRLSRNDRVSDTPWELNYGAYEIAEARQWFLLVWINCNLKFYFSSLGVKAASREDGMSFQLFYAMFGRVCILIIIAAQFPNGTFKIVRNKDGYFYCQCAAPKCARLFSTTQGIQNHASKSVFDWLEKPPGLTAPATVPDANPDGEANPAANGESRSNATPPPGDQDPEDQVQGLPSEDENDLASHFIDFPAIRTIGCVVESRTRLLYCLKCKVMLPYTWLPDHWSQKHKGLGIHPKPNQFFSLGKEYKLAKELPELWLSLEPIPSLKGLPVVSDCVRCPHCRHVYLASSLASHCSRQHPGLPVPTSLPRIKAQRLSNGTKNRLFEVTEPSDSDDSSVVDLTPLEKMFSEQRAERDRLAEEHRSNEVDFRNVSPWLMYTGWHEHVDPYNVDDLIRLAALPSKQENSDRITDAVIGLFRFAYDLIPACLDMLRNPHPDPEKDEKNLVLALQSIFLHLWTHCWSKRDGNSIGDPTVAYLALSTLKPDGSFKEPTLVTPVIAQIEYCIRLFFLYLIHVKGKGEPERMTEVAKRYRLYYTEKQQSTTFNEIRALQHRASAYAYAEDGSIKIVWTDRKNFRTMLYKGDPIHLDNLTPMFNAMHSDAISRWEDHLLMGLDLRVDYKDLADDLSNNAVGYSFIHDRRNKVFADRDRLVRAICADRKLSEHFLTGTIVDGKPMWNIHALQRWLKHYADFHLLLLACLETMGGSPGRGTEVCCLEYRNTRTRPQRGLYMVGNHLTVVCRYHKGSSMTGFDKVLPHSLDAVTSDLLIQDLAIARPFAELAANICFPNNPDVLRLYDTHLFVNINSAFTTEHLSDTLRLYTLKYLGVSTGTRDWRHFTSGYRHKICPGYEEEKDREKEGIESLAALQAGHTRSTEMRLYGVSDSTVRGIAEDVMPNFLDKSTEWQVVVRVVPGGSLLPYREARVEHFDALAAAGRIKSNYRGPQDDFATALEKKAAELEARLETRLEAMCGTLKTMMTDTLTSFFKAKTPGGFNPPARVETTPGGAAPPPLVEPDALLDGFNPRPPLETAAVPAAPVAPGPVKGGFNPAPRVETIGGSFNPAARVETTPGGAAPPPLVEPDALLDGFNPRPPLETAAVPAAPVAPGPVKGGVNRAPRVETKVAPPSKRAVMPDPRGGKLLPDGFRTTGRVETSVDPALAVTRKRKAPQDPPALVPGPDSAGIVRVRGQKAKKKEAAKGKGLDFESGLGFANHASAVKGPRKASGFNPAPRVETAAPAPTPLQEALSDAFLSALAGNKAQPPVWKGPMSHVSDAELVDRVQRSHSSSLPPSSLALDLADGIEEFTPVVEHEDAVETEPVFSQATQPLTQSGPDHDASDADSMADFSPPSLGRVLVPATSDLEAQAPAAGSTSSSVVVAQLDPPNAAPVPQAPPSLGRVLVPATSDLEAQAPAAGSTSSSVVVAQLDPPRPAETMMTQHGDEQGVQILRKLLKNSQATWKSPIQQEATRAVQALITDVMVIMSTGGGKTMVPLIPTLVDGDITVFVLPLNSLIVDYKRKLKDMGVVFDHFDGTVPNIRPDAQVVLVSVDRAQTQKWYNALTALEATTGSVTRMVFDEAHLALTENDFRRTFTELSSLRSFRMQFVLLTGTCPPSSEKALAEAYGLIDGYQVYRETTNRPELQYLIEPPCRSNKQAIEKVVAQVKSHMRRSHSHVLVFVQTLEVGEEVAELLDCGFYHGKVKKPEERQEIYMNWFSGKNKVLVATSALSAGTDCPTVDLVVHLGAPQEMVHYVQEVSRGGRRGQATKCVLYPVGSGPWSREIPDDDHKGLKEMAEYTWGKRRVCLRRQITAFCNGKGQSCRSSPSNQRCVHCLDLVHAPRVVASAVPAALPAVPGPSRKRKDRMEAFAGAAQAVKQRRIMKEMSSLEYVNRFRSCLNLFNAQCPTCLVHGSSVLPHSKFFACPFIGSQHKVYKDFKAALVYKDSNTPDTCCFFCHIPQADERLHKTFTGRPSDCEYPDIVAPVAFAIFGNIKIREAAQAKFGVSWQTMDEFVAWLNGPTVEGARSNITALFMW</sequence>
<evidence type="ECO:0000256" key="4">
    <source>
        <dbReference type="ARBA" id="ARBA00034617"/>
    </source>
</evidence>
<dbReference type="SMART" id="SM00490">
    <property type="entry name" value="HELICc"/>
    <property type="match status" value="1"/>
</dbReference>
<dbReference type="KEGG" id="cci:CC1G_13093"/>
<feature type="region of interest" description="Disordered" evidence="6">
    <location>
        <begin position="174"/>
        <end position="218"/>
    </location>
</feature>
<comment type="catalytic activity">
    <reaction evidence="4">
        <text>Couples ATP hydrolysis with the unwinding of duplex DNA by translocating in the 3'-5' direction.</text>
        <dbReference type="EC" id="5.6.2.4"/>
    </reaction>
</comment>
<dbReference type="HOGENOM" id="CLU_002727_0_0_1"/>
<dbReference type="Pfam" id="PF00271">
    <property type="entry name" value="Helicase_C"/>
    <property type="match status" value="1"/>
</dbReference>
<feature type="region of interest" description="Disordered" evidence="6">
    <location>
        <begin position="1159"/>
        <end position="1187"/>
    </location>
</feature>
<gene>
    <name evidence="9" type="ORF">CC1G_13093</name>
</gene>
<dbReference type="EC" id="5.6.2.4" evidence="5"/>
<dbReference type="InterPro" id="IPR011545">
    <property type="entry name" value="DEAD/DEAH_box_helicase_dom"/>
</dbReference>
<dbReference type="PROSITE" id="PS51192">
    <property type="entry name" value="HELICASE_ATP_BIND_1"/>
    <property type="match status" value="1"/>
</dbReference>
<keyword evidence="3" id="KW-0067">ATP-binding</keyword>
<dbReference type="Pfam" id="PF00270">
    <property type="entry name" value="DEAD"/>
    <property type="match status" value="1"/>
</dbReference>
<dbReference type="GO" id="GO:0003676">
    <property type="term" value="F:nucleic acid binding"/>
    <property type="evidence" value="ECO:0007669"/>
    <property type="project" value="InterPro"/>
</dbReference>
<dbReference type="GO" id="GO:0043138">
    <property type="term" value="F:3'-5' DNA helicase activity"/>
    <property type="evidence" value="ECO:0007669"/>
    <property type="project" value="UniProtKB-EC"/>
</dbReference>
<dbReference type="GO" id="GO:0005694">
    <property type="term" value="C:chromosome"/>
    <property type="evidence" value="ECO:0007669"/>
    <property type="project" value="TreeGrafter"/>
</dbReference>
<evidence type="ECO:0000259" key="7">
    <source>
        <dbReference type="PROSITE" id="PS51192"/>
    </source>
</evidence>
<proteinExistence type="inferred from homology"/>
<dbReference type="OrthoDB" id="3151137at2759"/>
<name>A8NHK5_COPC7</name>
<dbReference type="GO" id="GO:0005524">
    <property type="term" value="F:ATP binding"/>
    <property type="evidence" value="ECO:0007669"/>
    <property type="project" value="UniProtKB-KW"/>
</dbReference>
<dbReference type="InterPro" id="IPR001650">
    <property type="entry name" value="Helicase_C-like"/>
</dbReference>
<dbReference type="eggNOG" id="KOG0351">
    <property type="taxonomic scope" value="Eukaryota"/>
</dbReference>
<dbReference type="InterPro" id="IPR027417">
    <property type="entry name" value="P-loop_NTPase"/>
</dbReference>
<dbReference type="EMBL" id="AACS02000010">
    <property type="protein sequence ID" value="EAU88034.2"/>
    <property type="molecule type" value="Genomic_DNA"/>
</dbReference>